<evidence type="ECO:0000313" key="7">
    <source>
        <dbReference type="Proteomes" id="UP000443353"/>
    </source>
</evidence>
<dbReference type="InterPro" id="IPR005119">
    <property type="entry name" value="LysR_subst-bd"/>
</dbReference>
<dbReference type="PANTHER" id="PTHR30419">
    <property type="entry name" value="HTH-TYPE TRANSCRIPTIONAL REGULATOR YBHD"/>
    <property type="match status" value="1"/>
</dbReference>
<dbReference type="GO" id="GO:0005829">
    <property type="term" value="C:cytosol"/>
    <property type="evidence" value="ECO:0007669"/>
    <property type="project" value="TreeGrafter"/>
</dbReference>
<dbReference type="PANTHER" id="PTHR30419:SF8">
    <property type="entry name" value="NITROGEN ASSIMILATION TRANSCRIPTIONAL ACTIVATOR-RELATED"/>
    <property type="match status" value="1"/>
</dbReference>
<dbReference type="InterPro" id="IPR036390">
    <property type="entry name" value="WH_DNA-bd_sf"/>
</dbReference>
<dbReference type="InterPro" id="IPR050950">
    <property type="entry name" value="HTH-type_LysR_regulators"/>
</dbReference>
<dbReference type="GO" id="GO:0003700">
    <property type="term" value="F:DNA-binding transcription factor activity"/>
    <property type="evidence" value="ECO:0007669"/>
    <property type="project" value="InterPro"/>
</dbReference>
<dbReference type="Proteomes" id="UP000443353">
    <property type="component" value="Unassembled WGS sequence"/>
</dbReference>
<dbReference type="PROSITE" id="PS50931">
    <property type="entry name" value="HTH_LYSR"/>
    <property type="match status" value="1"/>
</dbReference>
<dbReference type="CDD" id="cd08440">
    <property type="entry name" value="PBP2_LTTR_like_4"/>
    <property type="match status" value="1"/>
</dbReference>
<dbReference type="Pfam" id="PF03466">
    <property type="entry name" value="LysR_substrate"/>
    <property type="match status" value="1"/>
</dbReference>
<dbReference type="EMBL" id="WSES01000002">
    <property type="protein sequence ID" value="MVW59928.1"/>
    <property type="molecule type" value="Genomic_DNA"/>
</dbReference>
<dbReference type="PRINTS" id="PR00039">
    <property type="entry name" value="HTHLYSR"/>
</dbReference>
<gene>
    <name evidence="6" type="ORF">GPY61_08280</name>
</gene>
<dbReference type="AlphaFoldDB" id="A0A7X3K6M7"/>
<protein>
    <submittedName>
        <fullName evidence="6">LysR family transcriptional regulator</fullName>
    </submittedName>
</protein>
<dbReference type="SUPFAM" id="SSF46785">
    <property type="entry name" value="Winged helix' DNA-binding domain"/>
    <property type="match status" value="1"/>
</dbReference>
<dbReference type="SUPFAM" id="SSF53850">
    <property type="entry name" value="Periplasmic binding protein-like II"/>
    <property type="match status" value="1"/>
</dbReference>
<keyword evidence="3" id="KW-0238">DNA-binding</keyword>
<dbReference type="InterPro" id="IPR036388">
    <property type="entry name" value="WH-like_DNA-bd_sf"/>
</dbReference>
<accession>A0A7X3K6M7</accession>
<evidence type="ECO:0000256" key="3">
    <source>
        <dbReference type="ARBA" id="ARBA00023125"/>
    </source>
</evidence>
<sequence>MPETQACFSRFLRRGLRCTLCLVYLSNLFINMIDSKAETGCSTNLTIRQLEVFAMASRCASFSAAARRLGISQPSLSATVAKIEQQLGLSLFDRSSRSLRLTVQGERLAVVAEDLVRNFEHAMRGIGDAADTHRGSTSLAVVPSVAAGLAAQALTLFYRDYPDFQVSLHDIPSAKAAAWVQDRVVDFGVAARPTEPGDLVTESLLHDPFVVVCRPDSALAARKSAGWGDLADVPLILGGTGRLQRDVEHAALQAGVTLRPRFVVEQIRTALALVGAGLGVTLVPRLHREEALQAGLAALPARMPLARELVIVRRADRVLSAPVEHLIECFRRAALSVAADAAPRRGGSPRR</sequence>
<dbReference type="InterPro" id="IPR000847">
    <property type="entry name" value="LysR_HTH_N"/>
</dbReference>
<comment type="caution">
    <text evidence="6">The sequence shown here is derived from an EMBL/GenBank/DDBJ whole genome shotgun (WGS) entry which is preliminary data.</text>
</comment>
<feature type="domain" description="HTH lysR-type" evidence="5">
    <location>
        <begin position="45"/>
        <end position="102"/>
    </location>
</feature>
<comment type="similarity">
    <text evidence="1">Belongs to the LysR transcriptional regulatory family.</text>
</comment>
<keyword evidence="4" id="KW-0804">Transcription</keyword>
<dbReference type="Gene3D" id="3.40.190.290">
    <property type="match status" value="1"/>
</dbReference>
<evidence type="ECO:0000256" key="2">
    <source>
        <dbReference type="ARBA" id="ARBA00023015"/>
    </source>
</evidence>
<dbReference type="GO" id="GO:0003677">
    <property type="term" value="F:DNA binding"/>
    <property type="evidence" value="ECO:0007669"/>
    <property type="project" value="UniProtKB-KW"/>
</dbReference>
<dbReference type="Pfam" id="PF00126">
    <property type="entry name" value="HTH_1"/>
    <property type="match status" value="1"/>
</dbReference>
<organism evidence="6 7">
    <name type="scientific">Massilia cellulosiltytica</name>
    <dbReference type="NCBI Taxonomy" id="2683234"/>
    <lineage>
        <taxon>Bacteria</taxon>
        <taxon>Pseudomonadati</taxon>
        <taxon>Pseudomonadota</taxon>
        <taxon>Betaproteobacteria</taxon>
        <taxon>Burkholderiales</taxon>
        <taxon>Oxalobacteraceae</taxon>
        <taxon>Telluria group</taxon>
        <taxon>Massilia</taxon>
    </lineage>
</organism>
<evidence type="ECO:0000256" key="1">
    <source>
        <dbReference type="ARBA" id="ARBA00009437"/>
    </source>
</evidence>
<evidence type="ECO:0000313" key="6">
    <source>
        <dbReference type="EMBL" id="MVW59928.1"/>
    </source>
</evidence>
<keyword evidence="2" id="KW-0805">Transcription regulation</keyword>
<dbReference type="Gene3D" id="1.10.10.10">
    <property type="entry name" value="Winged helix-like DNA-binding domain superfamily/Winged helix DNA-binding domain"/>
    <property type="match status" value="1"/>
</dbReference>
<name>A0A7X3K6M7_9BURK</name>
<reference evidence="6 7" key="1">
    <citation type="submission" date="2019-12" db="EMBL/GenBank/DDBJ databases">
        <authorList>
            <person name="Li C."/>
            <person name="Zhao J."/>
        </authorList>
    </citation>
    <scope>NUCLEOTIDE SEQUENCE [LARGE SCALE GENOMIC DNA]</scope>
    <source>
        <strain evidence="6 7">NEAU-DD11</strain>
    </source>
</reference>
<proteinExistence type="inferred from homology"/>
<dbReference type="FunFam" id="1.10.10.10:FF:000001">
    <property type="entry name" value="LysR family transcriptional regulator"/>
    <property type="match status" value="1"/>
</dbReference>
<keyword evidence="7" id="KW-1185">Reference proteome</keyword>
<evidence type="ECO:0000256" key="4">
    <source>
        <dbReference type="ARBA" id="ARBA00023163"/>
    </source>
</evidence>
<evidence type="ECO:0000259" key="5">
    <source>
        <dbReference type="PROSITE" id="PS50931"/>
    </source>
</evidence>